<dbReference type="InterPro" id="IPR005706">
    <property type="entry name" value="Ribosomal_uS2_bac/mit/plastid"/>
</dbReference>
<keyword evidence="2" id="KW-0689">Ribosomal protein</keyword>
<sequence length="137" mass="14924">RGEFKRLPKKEALKLEKEILRLNRQIGGLKEMTSLPSALFIVDVIKERIALAEAKRVGIPVVAIVDTNCDPTDIDYPIPANDDAIKAVKLMCSSIADAVIEGKIGEALGPTEEAVEEGLEKLEVTETAEPVIFTPDE</sequence>
<protein>
    <recommendedName>
        <fullName evidence="5">30S ribosomal protein S2</fullName>
    </recommendedName>
</protein>
<organism evidence="4">
    <name type="scientific">marine sediment metagenome</name>
    <dbReference type="NCBI Taxonomy" id="412755"/>
    <lineage>
        <taxon>unclassified sequences</taxon>
        <taxon>metagenomes</taxon>
        <taxon>ecological metagenomes</taxon>
    </lineage>
</organism>
<feature type="non-terminal residue" evidence="4">
    <location>
        <position position="1"/>
    </location>
</feature>
<dbReference type="InterPro" id="IPR001865">
    <property type="entry name" value="Ribosomal_uS2"/>
</dbReference>
<dbReference type="CDD" id="cd01425">
    <property type="entry name" value="RPS2"/>
    <property type="match status" value="1"/>
</dbReference>
<dbReference type="NCBIfam" id="TIGR01011">
    <property type="entry name" value="rpsB_bact"/>
    <property type="match status" value="1"/>
</dbReference>
<dbReference type="AlphaFoldDB" id="X1HVR3"/>
<name>X1HVR3_9ZZZZ</name>
<dbReference type="PROSITE" id="PS00963">
    <property type="entry name" value="RIBOSOMAL_S2_2"/>
    <property type="match status" value="1"/>
</dbReference>
<comment type="caution">
    <text evidence="4">The sequence shown here is derived from an EMBL/GenBank/DDBJ whole genome shotgun (WGS) entry which is preliminary data.</text>
</comment>
<evidence type="ECO:0000256" key="2">
    <source>
        <dbReference type="ARBA" id="ARBA00022980"/>
    </source>
</evidence>
<reference evidence="4" key="1">
    <citation type="journal article" date="2014" name="Front. Microbiol.">
        <title>High frequency of phylogenetically diverse reductive dehalogenase-homologous genes in deep subseafloor sedimentary metagenomes.</title>
        <authorList>
            <person name="Kawai M."/>
            <person name="Futagami T."/>
            <person name="Toyoda A."/>
            <person name="Takaki Y."/>
            <person name="Nishi S."/>
            <person name="Hori S."/>
            <person name="Arai W."/>
            <person name="Tsubouchi T."/>
            <person name="Morono Y."/>
            <person name="Uchiyama I."/>
            <person name="Ito T."/>
            <person name="Fujiyama A."/>
            <person name="Inagaki F."/>
            <person name="Takami H."/>
        </authorList>
    </citation>
    <scope>NUCLEOTIDE SEQUENCE</scope>
    <source>
        <strain evidence="4">Expedition CK06-06</strain>
    </source>
</reference>
<dbReference type="GO" id="GO:0006412">
    <property type="term" value="P:translation"/>
    <property type="evidence" value="ECO:0007669"/>
    <property type="project" value="InterPro"/>
</dbReference>
<dbReference type="GO" id="GO:0003735">
    <property type="term" value="F:structural constituent of ribosome"/>
    <property type="evidence" value="ECO:0007669"/>
    <property type="project" value="InterPro"/>
</dbReference>
<dbReference type="EMBL" id="BARU01028690">
    <property type="protein sequence ID" value="GAH73527.1"/>
    <property type="molecule type" value="Genomic_DNA"/>
</dbReference>
<dbReference type="GO" id="GO:0022627">
    <property type="term" value="C:cytosolic small ribosomal subunit"/>
    <property type="evidence" value="ECO:0007669"/>
    <property type="project" value="TreeGrafter"/>
</dbReference>
<dbReference type="PANTHER" id="PTHR12534:SF0">
    <property type="entry name" value="SMALL RIBOSOMAL SUBUNIT PROTEIN US2M"/>
    <property type="match status" value="1"/>
</dbReference>
<gene>
    <name evidence="4" type="ORF">S03H2_45758</name>
</gene>
<dbReference type="Gene3D" id="3.40.50.10490">
    <property type="entry name" value="Glucose-6-phosphate isomerase like protein, domain 1"/>
    <property type="match status" value="1"/>
</dbReference>
<dbReference type="PRINTS" id="PR00395">
    <property type="entry name" value="RIBOSOMALS2"/>
</dbReference>
<dbReference type="InterPro" id="IPR018130">
    <property type="entry name" value="Ribosomal_uS2_CS"/>
</dbReference>
<dbReference type="PANTHER" id="PTHR12534">
    <property type="entry name" value="30S RIBOSOMAL PROTEIN S2 PROKARYOTIC AND ORGANELLAR"/>
    <property type="match status" value="1"/>
</dbReference>
<evidence type="ECO:0008006" key="5">
    <source>
        <dbReference type="Google" id="ProtNLM"/>
    </source>
</evidence>
<evidence type="ECO:0000256" key="3">
    <source>
        <dbReference type="ARBA" id="ARBA00023274"/>
    </source>
</evidence>
<proteinExistence type="inferred from homology"/>
<evidence type="ECO:0000256" key="1">
    <source>
        <dbReference type="ARBA" id="ARBA00006242"/>
    </source>
</evidence>
<comment type="similarity">
    <text evidence="1">Belongs to the universal ribosomal protein uS2 family.</text>
</comment>
<keyword evidence="3" id="KW-0687">Ribonucleoprotein</keyword>
<dbReference type="SUPFAM" id="SSF52313">
    <property type="entry name" value="Ribosomal protein S2"/>
    <property type="match status" value="1"/>
</dbReference>
<accession>X1HVR3</accession>
<evidence type="ECO:0000313" key="4">
    <source>
        <dbReference type="EMBL" id="GAH73527.1"/>
    </source>
</evidence>
<dbReference type="Pfam" id="PF00318">
    <property type="entry name" value="Ribosomal_S2"/>
    <property type="match status" value="1"/>
</dbReference>
<dbReference type="InterPro" id="IPR023591">
    <property type="entry name" value="Ribosomal_uS2_flav_dom_sf"/>
</dbReference>